<reference evidence="1 2" key="1">
    <citation type="journal article" date="2021" name="Elife">
        <title>Chloroplast acquisition without the gene transfer in kleptoplastic sea slugs, Plakobranchus ocellatus.</title>
        <authorList>
            <person name="Maeda T."/>
            <person name="Takahashi S."/>
            <person name="Yoshida T."/>
            <person name="Shimamura S."/>
            <person name="Takaki Y."/>
            <person name="Nagai Y."/>
            <person name="Toyoda A."/>
            <person name="Suzuki Y."/>
            <person name="Arimoto A."/>
            <person name="Ishii H."/>
            <person name="Satoh N."/>
            <person name="Nishiyama T."/>
            <person name="Hasebe M."/>
            <person name="Maruyama T."/>
            <person name="Minagawa J."/>
            <person name="Obokata J."/>
            <person name="Shigenobu S."/>
        </authorList>
    </citation>
    <scope>NUCLEOTIDE SEQUENCE [LARGE SCALE GENOMIC DNA]</scope>
</reference>
<comment type="caution">
    <text evidence="1">The sequence shown here is derived from an EMBL/GenBank/DDBJ whole genome shotgun (WGS) entry which is preliminary data.</text>
</comment>
<dbReference type="Proteomes" id="UP000735302">
    <property type="component" value="Unassembled WGS sequence"/>
</dbReference>
<organism evidence="1 2">
    <name type="scientific">Plakobranchus ocellatus</name>
    <dbReference type="NCBI Taxonomy" id="259542"/>
    <lineage>
        <taxon>Eukaryota</taxon>
        <taxon>Metazoa</taxon>
        <taxon>Spiralia</taxon>
        <taxon>Lophotrochozoa</taxon>
        <taxon>Mollusca</taxon>
        <taxon>Gastropoda</taxon>
        <taxon>Heterobranchia</taxon>
        <taxon>Euthyneura</taxon>
        <taxon>Panpulmonata</taxon>
        <taxon>Sacoglossa</taxon>
        <taxon>Placobranchoidea</taxon>
        <taxon>Plakobranchidae</taxon>
        <taxon>Plakobranchus</taxon>
    </lineage>
</organism>
<evidence type="ECO:0000313" key="1">
    <source>
        <dbReference type="EMBL" id="GFN82894.1"/>
    </source>
</evidence>
<protein>
    <submittedName>
        <fullName evidence="1">Uncharacterized protein</fullName>
    </submittedName>
</protein>
<gene>
    <name evidence="1" type="ORF">PoB_000940000</name>
</gene>
<sequence>MAPKKTITAQNTSGGYLRSKYVEFEQPDKESQVVSSSDENFWVFCISRLQMRTGVYDHKALTICLCLSRFPTLPLKKEWIMEGAHARPRRGRLNITSPGLLP</sequence>
<dbReference type="AlphaFoldDB" id="A0AAV3YIH3"/>
<evidence type="ECO:0000313" key="2">
    <source>
        <dbReference type="Proteomes" id="UP000735302"/>
    </source>
</evidence>
<proteinExistence type="predicted"/>
<dbReference type="EMBL" id="BLXT01001042">
    <property type="protein sequence ID" value="GFN82894.1"/>
    <property type="molecule type" value="Genomic_DNA"/>
</dbReference>
<keyword evidence="2" id="KW-1185">Reference proteome</keyword>
<name>A0AAV3YIH3_9GAST</name>
<accession>A0AAV3YIH3</accession>